<dbReference type="InterPro" id="IPR029058">
    <property type="entry name" value="AB_hydrolase_fold"/>
</dbReference>
<evidence type="ECO:0000313" key="5">
    <source>
        <dbReference type="Proteomes" id="UP000741013"/>
    </source>
</evidence>
<dbReference type="InterPro" id="IPR013736">
    <property type="entry name" value="Xaa-Pro_dipept_C"/>
</dbReference>
<comment type="caution">
    <text evidence="4">The sequence shown here is derived from an EMBL/GenBank/DDBJ whole genome shotgun (WGS) entry which is preliminary data.</text>
</comment>
<dbReference type="RefSeq" id="WP_209667385.1">
    <property type="nucleotide sequence ID" value="NZ_JAGGMS010000001.1"/>
</dbReference>
<dbReference type="Gene3D" id="3.40.50.1820">
    <property type="entry name" value="alpha/beta hydrolase"/>
    <property type="match status" value="1"/>
</dbReference>
<dbReference type="Gene3D" id="2.60.120.260">
    <property type="entry name" value="Galactose-binding domain-like"/>
    <property type="match status" value="1"/>
</dbReference>
<dbReference type="SUPFAM" id="SSF49785">
    <property type="entry name" value="Galactose-binding domain-like"/>
    <property type="match status" value="1"/>
</dbReference>
<evidence type="ECO:0000256" key="2">
    <source>
        <dbReference type="SAM" id="MobiDB-lite"/>
    </source>
</evidence>
<feature type="domain" description="Xaa-Pro dipeptidyl-peptidase C-terminal" evidence="3">
    <location>
        <begin position="317"/>
        <end position="570"/>
    </location>
</feature>
<accession>A0ABS4PY40</accession>
<dbReference type="InterPro" id="IPR050585">
    <property type="entry name" value="Xaa-Pro_dipeptidyl-ppase/CocE"/>
</dbReference>
<protein>
    <submittedName>
        <fullName evidence="4">CocE/NonD family hydrolase</fullName>
    </submittedName>
</protein>
<feature type="region of interest" description="Disordered" evidence="2">
    <location>
        <begin position="373"/>
        <end position="398"/>
    </location>
</feature>
<dbReference type="PANTHER" id="PTHR43056:SF10">
    <property type="entry name" value="COCE_NOND FAMILY, PUTATIVE (AFU_ORTHOLOGUE AFUA_7G00600)-RELATED"/>
    <property type="match status" value="1"/>
</dbReference>
<keyword evidence="5" id="KW-1185">Reference proteome</keyword>
<dbReference type="Proteomes" id="UP000741013">
    <property type="component" value="Unassembled WGS sequence"/>
</dbReference>
<dbReference type="Pfam" id="PF02129">
    <property type="entry name" value="Peptidase_S15"/>
    <property type="match status" value="1"/>
</dbReference>
<gene>
    <name evidence="4" type="ORF">JOM49_005883</name>
</gene>
<dbReference type="NCBIfam" id="TIGR00976">
    <property type="entry name" value="CocE_NonD"/>
    <property type="match status" value="1"/>
</dbReference>
<dbReference type="Gene3D" id="1.10.3020.10">
    <property type="entry name" value="alpha-amino acid ester hydrolase ( Helical cap domain)"/>
    <property type="match status" value="1"/>
</dbReference>
<proteinExistence type="predicted"/>
<dbReference type="SUPFAM" id="SSF53474">
    <property type="entry name" value="alpha/beta-Hydrolases"/>
    <property type="match status" value="1"/>
</dbReference>
<reference evidence="4 5" key="1">
    <citation type="submission" date="2021-03" db="EMBL/GenBank/DDBJ databases">
        <title>Sequencing the genomes of 1000 actinobacteria strains.</title>
        <authorList>
            <person name="Klenk H.-P."/>
        </authorList>
    </citation>
    <scope>NUCLEOTIDE SEQUENCE [LARGE SCALE GENOMIC DNA]</scope>
    <source>
        <strain evidence="4 5">DSM 45510</strain>
    </source>
</reference>
<dbReference type="InterPro" id="IPR008979">
    <property type="entry name" value="Galactose-bd-like_sf"/>
</dbReference>
<dbReference type="EMBL" id="JAGGMS010000001">
    <property type="protein sequence ID" value="MBP2184357.1"/>
    <property type="molecule type" value="Genomic_DNA"/>
</dbReference>
<evidence type="ECO:0000256" key="1">
    <source>
        <dbReference type="ARBA" id="ARBA00022801"/>
    </source>
</evidence>
<dbReference type="InterPro" id="IPR000383">
    <property type="entry name" value="Xaa-Pro-like_dom"/>
</dbReference>
<dbReference type="Pfam" id="PF08530">
    <property type="entry name" value="PepX_C"/>
    <property type="match status" value="1"/>
</dbReference>
<name>A0ABS4PY40_9PSEU</name>
<keyword evidence="1 4" id="KW-0378">Hydrolase</keyword>
<organism evidence="4 5">
    <name type="scientific">Amycolatopsis magusensis</name>
    <dbReference type="NCBI Taxonomy" id="882444"/>
    <lineage>
        <taxon>Bacteria</taxon>
        <taxon>Bacillati</taxon>
        <taxon>Actinomycetota</taxon>
        <taxon>Actinomycetes</taxon>
        <taxon>Pseudonocardiales</taxon>
        <taxon>Pseudonocardiaceae</taxon>
        <taxon>Amycolatopsis</taxon>
    </lineage>
</organism>
<dbReference type="InterPro" id="IPR005674">
    <property type="entry name" value="CocE/Ser_esterase"/>
</dbReference>
<dbReference type="GO" id="GO:0016787">
    <property type="term" value="F:hydrolase activity"/>
    <property type="evidence" value="ECO:0007669"/>
    <property type="project" value="UniProtKB-KW"/>
</dbReference>
<dbReference type="SMART" id="SM00939">
    <property type="entry name" value="PepX_C"/>
    <property type="match status" value="1"/>
</dbReference>
<evidence type="ECO:0000259" key="3">
    <source>
        <dbReference type="SMART" id="SM00939"/>
    </source>
</evidence>
<evidence type="ECO:0000313" key="4">
    <source>
        <dbReference type="EMBL" id="MBP2184357.1"/>
    </source>
</evidence>
<sequence length="576" mass="62736">MTCVYERNVPMTTRDGVTLRANVWRPAEGKAPTLLVRHPYDKEAALSAGSPASPIPSVLSFVHAGYAVVMQDVRGAFESDGDFTPKVHEIADGEDVLAWLAEQDWYDGTVGAYGGSYLGMTQWGLALGDGPGMKAIAPAVASANWYSGLWYSQGGALCLSLVTFWNAMMYAYDEQRSLKRGEITDASSLKRLGGAVLDPLPLNEATPVAAHPVLGTGRWLDDWLAHPDFDEYWKAQDWSARIGEVTVPVLATGGWYDLKVHGQVADFVRVRTRGGSEAAREQSRLVIGPWDHINMSGSFPDRYFGPLATEDLAPSHIEFFDEHLRGTAPATPAPRVRIFVMGIDEWREEADWPLPDTRYTDYYLTSGGAANTRDGDGGLQWEAPATEGSDGFRYDPRDPLPTAGGALLPSLPGLVGPVDQRVVDGRPDVLCYTGPVLTEPVEVTGFVELKVFVSASTVDTDITAKLVDVFPDGRAINLCDGILRLRYRDSLSEPELMTPGEVYEVTVPMSVTSNVFRPGHRIRLDVSGSNFPHYDRNSNTGGVICAEALEDMVVADTTVHHGGARPSRLVLPVIDR</sequence>
<dbReference type="PANTHER" id="PTHR43056">
    <property type="entry name" value="PEPTIDASE S9 PROLYL OLIGOPEPTIDASE"/>
    <property type="match status" value="1"/>
</dbReference>